<dbReference type="eggNOG" id="ENOG502SF0T">
    <property type="taxonomic scope" value="Eukaryota"/>
</dbReference>
<proteinExistence type="predicted"/>
<dbReference type="InParanoid" id="A0A1X7UNP5"/>
<evidence type="ECO:0000259" key="1">
    <source>
        <dbReference type="Pfam" id="PF03184"/>
    </source>
</evidence>
<dbReference type="OrthoDB" id="5977792at2759"/>
<protein>
    <recommendedName>
        <fullName evidence="1">DDE-1 domain-containing protein</fullName>
    </recommendedName>
</protein>
<reference evidence="2" key="1">
    <citation type="submission" date="2017-05" db="UniProtKB">
        <authorList>
            <consortium name="EnsemblMetazoa"/>
        </authorList>
    </citation>
    <scope>IDENTIFICATION</scope>
</reference>
<dbReference type="EnsemblMetazoa" id="Aqu2.1.29610_001">
    <property type="protein sequence ID" value="Aqu2.1.29610_001"/>
    <property type="gene ID" value="Aqu2.1.29610"/>
</dbReference>
<evidence type="ECO:0000313" key="2">
    <source>
        <dbReference type="EnsemblMetazoa" id="Aqu2.1.29610_001"/>
    </source>
</evidence>
<dbReference type="Pfam" id="PF03184">
    <property type="entry name" value="DDE_1"/>
    <property type="match status" value="1"/>
</dbReference>
<dbReference type="GO" id="GO:0003676">
    <property type="term" value="F:nucleic acid binding"/>
    <property type="evidence" value="ECO:0007669"/>
    <property type="project" value="InterPro"/>
</dbReference>
<sequence length="242" mass="27357">MTGKLLDEVLMAFNGTLIRKRRFILLFMDNAGCHPDDRKIDTCTSASEVAQSINVLTAVRWISQAWNEVKPETITKCFKSAGMLNSESEVHIIDEDDPFASLDSDFNELITQTVGTNGCSADEYLNGDNDLPICVQFDDEKWDEEFLESLSHEEVASTCNDLSDIEDFDILPPPPKLKNYAEATVPLSYKFTYSVHDTGAAWLCIQAALVKVHLYRVFIIYIMYLSRVVVHSCSYCTSVERR</sequence>
<accession>A0A1X7UNP5</accession>
<name>A0A1X7UNP5_AMPQE</name>
<feature type="domain" description="DDE-1" evidence="1">
    <location>
        <begin position="46"/>
        <end position="78"/>
    </location>
</feature>
<dbReference type="AlphaFoldDB" id="A0A1X7UNP5"/>
<organism evidence="2">
    <name type="scientific">Amphimedon queenslandica</name>
    <name type="common">Sponge</name>
    <dbReference type="NCBI Taxonomy" id="400682"/>
    <lineage>
        <taxon>Eukaryota</taxon>
        <taxon>Metazoa</taxon>
        <taxon>Porifera</taxon>
        <taxon>Demospongiae</taxon>
        <taxon>Heteroscleromorpha</taxon>
        <taxon>Haplosclerida</taxon>
        <taxon>Niphatidae</taxon>
        <taxon>Amphimedon</taxon>
    </lineage>
</organism>
<dbReference type="InterPro" id="IPR004875">
    <property type="entry name" value="DDE_SF_endonuclease_dom"/>
</dbReference>